<dbReference type="InterPro" id="IPR009057">
    <property type="entry name" value="Homeodomain-like_sf"/>
</dbReference>
<reference evidence="5 6" key="1">
    <citation type="submission" date="2021-03" db="EMBL/GenBank/DDBJ databases">
        <title>Genomic Encyclopedia of Type Strains, Phase IV (KMG-IV): sequencing the most valuable type-strain genomes for metagenomic binning, comparative biology and taxonomic classification.</title>
        <authorList>
            <person name="Goeker M."/>
        </authorList>
    </citation>
    <scope>NUCLEOTIDE SEQUENCE [LARGE SCALE GENOMIC DNA]</scope>
    <source>
        <strain evidence="5 6">DSM 28783</strain>
    </source>
</reference>
<proteinExistence type="predicted"/>
<evidence type="ECO:0000256" key="1">
    <source>
        <dbReference type="ARBA" id="ARBA00023015"/>
    </source>
</evidence>
<accession>A0ABS4KU05</accession>
<comment type="caution">
    <text evidence="5">The sequence shown here is derived from an EMBL/GenBank/DDBJ whole genome shotgun (WGS) entry which is preliminary data.</text>
</comment>
<dbReference type="PANTHER" id="PTHR43280">
    <property type="entry name" value="ARAC-FAMILY TRANSCRIPTIONAL REGULATOR"/>
    <property type="match status" value="1"/>
</dbReference>
<dbReference type="Gene3D" id="2.60.120.10">
    <property type="entry name" value="Jelly Rolls"/>
    <property type="match status" value="1"/>
</dbReference>
<dbReference type="RefSeq" id="WP_209702809.1">
    <property type="nucleotide sequence ID" value="NZ_JAGGLM010000016.1"/>
</dbReference>
<dbReference type="EMBL" id="JAGGLM010000016">
    <property type="protein sequence ID" value="MBP2033541.1"/>
    <property type="molecule type" value="Genomic_DNA"/>
</dbReference>
<protein>
    <submittedName>
        <fullName evidence="5">AraC-like DNA-binding protein</fullName>
    </submittedName>
</protein>
<keyword evidence="2" id="KW-0238">DNA-binding</keyword>
<sequence>MINNKPLLDKKIQDYMNKVSARFNSVFLNSKTFNAFDESVFDFNPPGDIAVNLHNSHGNNLFHRHDFFEMIYIYSGKCIQKIDNKEMILSKGELCLVNSKAYHAIITENDEDNILFNFMFKKSFFSRYFLNLIGENNALSSFLINYLFDENSRDTYLVFDTAQSDSLKKIIFLIINEFIDERPGFRSVLESLYVILFIEISRNSSKKSNNLLKTNEKAAKFNEIMNYIEENFATTNLQETAIHFHYHPNYLSKEVKKHTNKTYSEILQNIKLKQACFYLSKTNLSVQEIIEKVGYSESSHFYHIFKKNFTMTPNEYRRQVQK</sequence>
<dbReference type="InterPro" id="IPR003313">
    <property type="entry name" value="AraC-bd"/>
</dbReference>
<dbReference type="InterPro" id="IPR020449">
    <property type="entry name" value="Tscrpt_reg_AraC-type_HTH"/>
</dbReference>
<dbReference type="PANTHER" id="PTHR43280:SF28">
    <property type="entry name" value="HTH-TYPE TRANSCRIPTIONAL ACTIVATOR RHAS"/>
    <property type="match status" value="1"/>
</dbReference>
<dbReference type="SUPFAM" id="SSF51215">
    <property type="entry name" value="Regulatory protein AraC"/>
    <property type="match status" value="1"/>
</dbReference>
<gene>
    <name evidence="5" type="ORF">J2Z42_002244</name>
</gene>
<dbReference type="InterPro" id="IPR014710">
    <property type="entry name" value="RmlC-like_jellyroll"/>
</dbReference>
<dbReference type="SUPFAM" id="SSF46689">
    <property type="entry name" value="Homeodomain-like"/>
    <property type="match status" value="1"/>
</dbReference>
<dbReference type="Pfam" id="PF12833">
    <property type="entry name" value="HTH_18"/>
    <property type="match status" value="1"/>
</dbReference>
<keyword evidence="6" id="KW-1185">Reference proteome</keyword>
<dbReference type="InterPro" id="IPR037923">
    <property type="entry name" value="HTH-like"/>
</dbReference>
<name>A0ABS4KU05_9CLOT</name>
<dbReference type="InterPro" id="IPR018060">
    <property type="entry name" value="HTH_AraC"/>
</dbReference>
<keyword evidence="1" id="KW-0805">Transcription regulation</keyword>
<organism evidence="5 6">
    <name type="scientific">Clostridium algifaecis</name>
    <dbReference type="NCBI Taxonomy" id="1472040"/>
    <lineage>
        <taxon>Bacteria</taxon>
        <taxon>Bacillati</taxon>
        <taxon>Bacillota</taxon>
        <taxon>Clostridia</taxon>
        <taxon>Eubacteriales</taxon>
        <taxon>Clostridiaceae</taxon>
        <taxon>Clostridium</taxon>
    </lineage>
</organism>
<dbReference type="Pfam" id="PF02311">
    <property type="entry name" value="AraC_binding"/>
    <property type="match status" value="1"/>
</dbReference>
<keyword evidence="3" id="KW-0804">Transcription</keyword>
<evidence type="ECO:0000256" key="3">
    <source>
        <dbReference type="ARBA" id="ARBA00023163"/>
    </source>
</evidence>
<dbReference type="Gene3D" id="1.10.10.60">
    <property type="entry name" value="Homeodomain-like"/>
    <property type="match status" value="2"/>
</dbReference>
<evidence type="ECO:0000313" key="5">
    <source>
        <dbReference type="EMBL" id="MBP2033541.1"/>
    </source>
</evidence>
<dbReference type="PROSITE" id="PS01124">
    <property type="entry name" value="HTH_ARAC_FAMILY_2"/>
    <property type="match status" value="1"/>
</dbReference>
<dbReference type="PRINTS" id="PR00032">
    <property type="entry name" value="HTHARAC"/>
</dbReference>
<evidence type="ECO:0000256" key="2">
    <source>
        <dbReference type="ARBA" id="ARBA00023125"/>
    </source>
</evidence>
<dbReference type="Proteomes" id="UP001519307">
    <property type="component" value="Unassembled WGS sequence"/>
</dbReference>
<evidence type="ECO:0000259" key="4">
    <source>
        <dbReference type="PROSITE" id="PS01124"/>
    </source>
</evidence>
<evidence type="ECO:0000313" key="6">
    <source>
        <dbReference type="Proteomes" id="UP001519307"/>
    </source>
</evidence>
<feature type="domain" description="HTH araC/xylS-type" evidence="4">
    <location>
        <begin position="222"/>
        <end position="319"/>
    </location>
</feature>
<dbReference type="SMART" id="SM00342">
    <property type="entry name" value="HTH_ARAC"/>
    <property type="match status" value="1"/>
</dbReference>